<dbReference type="Pfam" id="PF25780">
    <property type="entry name" value="TPR_IPO5"/>
    <property type="match status" value="1"/>
</dbReference>
<comment type="subcellular location">
    <subcellularLocation>
        <location evidence="2">Cytoplasm</location>
    </subcellularLocation>
    <subcellularLocation>
        <location evidence="1">Nucleus</location>
    </subcellularLocation>
</comment>
<evidence type="ECO:0000256" key="6">
    <source>
        <dbReference type="ARBA" id="ARBA00022927"/>
    </source>
</evidence>
<dbReference type="GO" id="GO:0000226">
    <property type="term" value="P:microtubule cytoskeleton organization"/>
    <property type="evidence" value="ECO:0007669"/>
    <property type="project" value="UniProtKB-ARBA"/>
</dbReference>
<keyword evidence="4" id="KW-0963">Cytoplasm</keyword>
<dbReference type="Pfam" id="PF13513">
    <property type="entry name" value="HEAT_EZ"/>
    <property type="match status" value="1"/>
</dbReference>
<keyword evidence="3" id="KW-0813">Transport</keyword>
<evidence type="ECO:0000259" key="8">
    <source>
        <dbReference type="SMART" id="SM01349"/>
    </source>
</evidence>
<keyword evidence="5" id="KW-0677">Repeat</keyword>
<dbReference type="InterPro" id="IPR034085">
    <property type="entry name" value="TOG"/>
</dbReference>
<evidence type="ECO:0000256" key="3">
    <source>
        <dbReference type="ARBA" id="ARBA00022448"/>
    </source>
</evidence>
<dbReference type="OrthoDB" id="543373at2759"/>
<dbReference type="SUPFAM" id="SSF48371">
    <property type="entry name" value="ARM repeat"/>
    <property type="match status" value="1"/>
</dbReference>
<dbReference type="GO" id="GO:0005737">
    <property type="term" value="C:cytoplasm"/>
    <property type="evidence" value="ECO:0007669"/>
    <property type="project" value="UniProtKB-SubCell"/>
</dbReference>
<protein>
    <recommendedName>
        <fullName evidence="8">TOG domain-containing protein</fullName>
    </recommendedName>
</protein>
<dbReference type="InterPro" id="IPR041653">
    <property type="entry name" value="Importin_rep_4"/>
</dbReference>
<dbReference type="Proteomes" id="UP000466442">
    <property type="component" value="Unassembled WGS sequence"/>
</dbReference>
<comment type="caution">
    <text evidence="9">The sequence shown here is derived from an EMBL/GenBank/DDBJ whole genome shotgun (WGS) entry which is preliminary data.</text>
</comment>
<dbReference type="InterPro" id="IPR040122">
    <property type="entry name" value="Importin_beta"/>
</dbReference>
<dbReference type="InterPro" id="IPR057672">
    <property type="entry name" value="TPR_IPO4/5"/>
</dbReference>
<dbReference type="InterPro" id="IPR041389">
    <property type="entry name" value="Importin_rep_6"/>
</dbReference>
<evidence type="ECO:0000256" key="4">
    <source>
        <dbReference type="ARBA" id="ARBA00022490"/>
    </source>
</evidence>
<dbReference type="Gene3D" id="1.25.10.10">
    <property type="entry name" value="Leucine-rich Repeat Variant"/>
    <property type="match status" value="1"/>
</dbReference>
<reference evidence="9" key="1">
    <citation type="journal article" date="2021" name="Mol. Ecol. Resour.">
        <title>Apolygus lucorum genome provides insights into omnivorousness and mesophyll feeding.</title>
        <authorList>
            <person name="Liu Y."/>
            <person name="Liu H."/>
            <person name="Wang H."/>
            <person name="Huang T."/>
            <person name="Liu B."/>
            <person name="Yang B."/>
            <person name="Yin L."/>
            <person name="Li B."/>
            <person name="Zhang Y."/>
            <person name="Zhang S."/>
            <person name="Jiang F."/>
            <person name="Zhang X."/>
            <person name="Ren Y."/>
            <person name="Wang B."/>
            <person name="Wang S."/>
            <person name="Lu Y."/>
            <person name="Wu K."/>
            <person name="Fan W."/>
            <person name="Wang G."/>
        </authorList>
    </citation>
    <scope>NUCLEOTIDE SEQUENCE</scope>
    <source>
        <strain evidence="9">12Hb</strain>
    </source>
</reference>
<sequence length="1090" mass="122285">MVDSVNRPVRELNENLKPEPGASCVRVTVVTSPLLLSWSPSHADHINSTCRPPQQLKDFKQELNTTKLKTDPERPSGALKLPLESQQELKNQVLLALQMDQSDNMRRKSCEVAAEMARNLIDDDGNNIWPEFLQFLFQCANSSSPILKESALRMFSSVPGVFGNQQTQHLDLIKQMLHQSLMDQTSYTVRFQAVKAVSAFIMLHDKEDPIHKFFKDLLPPIMQVMAECVEKADDDTLLKCLIDLAESAPKFLRPQLDTIIQLCLKVMSSDDMDNSWKHLALEMIVTLSETAPAMMRKEAGKYIPVLVPLVLTLMTDLDDVPEWSVSDEIVEDDNDSNNVVAESALDRLACGLGGKTILPQVISNIPQMLSNPNWKYRHAALMAISAVGEGCTKQMEGMLGQIMEGVLQYLSDPHPRVRYAACNAIGQMSTDFAPTFEKKFHQKVIPGLLMVLEDDQNPRVQAHAGAALVNFSEDCPKPILVQYLNEIMAKLEAILSAKFNELVEKGTKLVLEQVVKTIASVADTSEEQFVAYYDRLIPCLKYIIQNANTPELKMLRGKTIECVSLIGLAVGKEKFIGDATEIMDLLLKTHTEADLPDDDPQTSYLISAWARICKQFQQYLPLVIGPVMRTASLKPEVTVMDNDDMDEVSGDDDWHFVSLGEQQNFGIRTADKASACDMLVCYARELKEGFADYAEPVVKLMVPMLKFYFHDGVRTAAAQSLPCLLECAKVKGSSFLQGMWEFICPELLKAIETEPEINVKHEHMYSLAKCIETLGKGCMTEDSLKELLRIVDAILKQHFERAVERLDKRKDEDYDEVVEEQLEDEDNDDNYTLGKVADIIHALFVTYKEDFYSYFDHIMGHFVKMMEPDQPWSDRQWGLCVFDDVIEFGGPSCIKYQQYFLRPIAEGVSDKNAAVRQAAAYGCGTLAMNGGPAFAGTCAEVLPRLAEMINDPESRLEENINSTENAISAVTKILQHNSASVNVDEILPHWLSWLPVWEDRDEAPHVYGYLCSLIETNNTVVLGPNSSNIPRLIAIIAESFHRGAICQKHPVAQRMISIIRQIQSSGEIFQLCVNQLTAEQQVALSELLNE</sequence>
<feature type="domain" description="TOG" evidence="8">
    <location>
        <begin position="350"/>
        <end position="596"/>
    </location>
</feature>
<evidence type="ECO:0000256" key="1">
    <source>
        <dbReference type="ARBA" id="ARBA00004123"/>
    </source>
</evidence>
<dbReference type="GO" id="GO:0006606">
    <property type="term" value="P:protein import into nucleus"/>
    <property type="evidence" value="ECO:0007669"/>
    <property type="project" value="InterPro"/>
</dbReference>
<evidence type="ECO:0000313" key="10">
    <source>
        <dbReference type="Proteomes" id="UP000466442"/>
    </source>
</evidence>
<dbReference type="SMART" id="SM01349">
    <property type="entry name" value="TOG"/>
    <property type="match status" value="1"/>
</dbReference>
<organism evidence="9 10">
    <name type="scientific">Apolygus lucorum</name>
    <name type="common">Small green plant bug</name>
    <name type="synonym">Lygocoris lucorum</name>
    <dbReference type="NCBI Taxonomy" id="248454"/>
    <lineage>
        <taxon>Eukaryota</taxon>
        <taxon>Metazoa</taxon>
        <taxon>Ecdysozoa</taxon>
        <taxon>Arthropoda</taxon>
        <taxon>Hexapoda</taxon>
        <taxon>Insecta</taxon>
        <taxon>Pterygota</taxon>
        <taxon>Neoptera</taxon>
        <taxon>Paraneoptera</taxon>
        <taxon>Hemiptera</taxon>
        <taxon>Heteroptera</taxon>
        <taxon>Panheteroptera</taxon>
        <taxon>Cimicomorpha</taxon>
        <taxon>Miridae</taxon>
        <taxon>Mirini</taxon>
        <taxon>Apolygus</taxon>
    </lineage>
</organism>
<keyword evidence="7" id="KW-0539">Nucleus</keyword>
<dbReference type="AlphaFoldDB" id="A0A8S9XGG7"/>
<dbReference type="GO" id="GO:0005634">
    <property type="term" value="C:nucleus"/>
    <property type="evidence" value="ECO:0007669"/>
    <property type="project" value="UniProtKB-SubCell"/>
</dbReference>
<dbReference type="InterPro" id="IPR011989">
    <property type="entry name" value="ARM-like"/>
</dbReference>
<evidence type="ECO:0000313" key="9">
    <source>
        <dbReference type="EMBL" id="KAF6207378.1"/>
    </source>
</evidence>
<dbReference type="InterPro" id="IPR016024">
    <property type="entry name" value="ARM-type_fold"/>
</dbReference>
<keyword evidence="6" id="KW-0653">Protein transport</keyword>
<dbReference type="EMBL" id="WIXP02000008">
    <property type="protein sequence ID" value="KAF6207378.1"/>
    <property type="molecule type" value="Genomic_DNA"/>
</dbReference>
<dbReference type="PANTHER" id="PTHR10527">
    <property type="entry name" value="IMPORTIN BETA"/>
    <property type="match status" value="1"/>
</dbReference>
<gene>
    <name evidence="9" type="ORF">GE061_018619</name>
</gene>
<dbReference type="Pfam" id="PF18829">
    <property type="entry name" value="Importin_rep_6"/>
    <property type="match status" value="1"/>
</dbReference>
<accession>A0A8S9XGG7</accession>
<evidence type="ECO:0000256" key="7">
    <source>
        <dbReference type="ARBA" id="ARBA00023242"/>
    </source>
</evidence>
<proteinExistence type="predicted"/>
<evidence type="ECO:0000256" key="5">
    <source>
        <dbReference type="ARBA" id="ARBA00022737"/>
    </source>
</evidence>
<keyword evidence="10" id="KW-1185">Reference proteome</keyword>
<evidence type="ECO:0000256" key="2">
    <source>
        <dbReference type="ARBA" id="ARBA00004496"/>
    </source>
</evidence>
<name>A0A8S9XGG7_APOLU</name>
<dbReference type="Pfam" id="PF18808">
    <property type="entry name" value="Importin_rep_4"/>
    <property type="match status" value="1"/>
</dbReference>